<reference evidence="2 3" key="1">
    <citation type="journal article" date="2025" name="Microbiol. Resour. Announc.">
        <title>Draft genome sequences for Neonectria magnoliae and Neonectria punicea, canker pathogens of Liriodendron tulipifera and Acer saccharum in West Virginia.</title>
        <authorList>
            <person name="Petronek H.M."/>
            <person name="Kasson M.T."/>
            <person name="Metheny A.M."/>
            <person name="Stauder C.M."/>
            <person name="Lovett B."/>
            <person name="Lynch S.C."/>
            <person name="Garnas J.R."/>
            <person name="Kasson L.R."/>
            <person name="Stajich J.E."/>
        </authorList>
    </citation>
    <scope>NUCLEOTIDE SEQUENCE [LARGE SCALE GENOMIC DNA]</scope>
    <source>
        <strain evidence="2 3">NRRL 64651</strain>
    </source>
</reference>
<evidence type="ECO:0000313" key="2">
    <source>
        <dbReference type="EMBL" id="KAK7423378.1"/>
    </source>
</evidence>
<organism evidence="2 3">
    <name type="scientific">Neonectria magnoliae</name>
    <dbReference type="NCBI Taxonomy" id="2732573"/>
    <lineage>
        <taxon>Eukaryota</taxon>
        <taxon>Fungi</taxon>
        <taxon>Dikarya</taxon>
        <taxon>Ascomycota</taxon>
        <taxon>Pezizomycotina</taxon>
        <taxon>Sordariomycetes</taxon>
        <taxon>Hypocreomycetidae</taxon>
        <taxon>Hypocreales</taxon>
        <taxon>Nectriaceae</taxon>
        <taxon>Neonectria</taxon>
    </lineage>
</organism>
<gene>
    <name evidence="2" type="ORF">QQZ08_009055</name>
</gene>
<dbReference type="Proteomes" id="UP001498421">
    <property type="component" value="Unassembled WGS sequence"/>
</dbReference>
<feature type="region of interest" description="Disordered" evidence="1">
    <location>
        <begin position="29"/>
        <end position="100"/>
    </location>
</feature>
<feature type="compositionally biased region" description="Polar residues" evidence="1">
    <location>
        <begin position="74"/>
        <end position="88"/>
    </location>
</feature>
<accession>A0ABR1HRM8</accession>
<keyword evidence="3" id="KW-1185">Reference proteome</keyword>
<comment type="caution">
    <text evidence="2">The sequence shown here is derived from an EMBL/GenBank/DDBJ whole genome shotgun (WGS) entry which is preliminary data.</text>
</comment>
<protein>
    <submittedName>
        <fullName evidence="2">Uncharacterized protein</fullName>
    </submittedName>
</protein>
<proteinExistence type="predicted"/>
<dbReference type="EMBL" id="JAZAVK010000099">
    <property type="protein sequence ID" value="KAK7423378.1"/>
    <property type="molecule type" value="Genomic_DNA"/>
</dbReference>
<evidence type="ECO:0000313" key="3">
    <source>
        <dbReference type="Proteomes" id="UP001498421"/>
    </source>
</evidence>
<name>A0ABR1HRM8_9HYPO</name>
<sequence length="100" mass="11188">MVKFSSEDETGFKRLLGELSRWKSQIETVSETRLLPRTRKDEPDEDETSIEEEPSPQHVFHNHGAGSINVHTGAGSQHNNIGPGNQFNGPIHEFLMPPPT</sequence>
<evidence type="ECO:0000256" key="1">
    <source>
        <dbReference type="SAM" id="MobiDB-lite"/>
    </source>
</evidence>
<feature type="compositionally biased region" description="Acidic residues" evidence="1">
    <location>
        <begin position="43"/>
        <end position="54"/>
    </location>
</feature>